<dbReference type="Proteomes" id="UP000676456">
    <property type="component" value="Unassembled WGS sequence"/>
</dbReference>
<dbReference type="Pfam" id="PF00480">
    <property type="entry name" value="ROK"/>
    <property type="match status" value="1"/>
</dbReference>
<dbReference type="InterPro" id="IPR049874">
    <property type="entry name" value="ROK_cs"/>
</dbReference>
<comment type="similarity">
    <text evidence="1">Belongs to the ROK (NagC/XylR) family.</text>
</comment>
<dbReference type="RefSeq" id="WP_213099565.1">
    <property type="nucleotide sequence ID" value="NZ_JAGYPH010000004.1"/>
</dbReference>
<organism evidence="2 3">
    <name type="scientific">Lederbergia citrea</name>
    <dbReference type="NCBI Taxonomy" id="2833581"/>
    <lineage>
        <taxon>Bacteria</taxon>
        <taxon>Bacillati</taxon>
        <taxon>Bacillota</taxon>
        <taxon>Bacilli</taxon>
        <taxon>Bacillales</taxon>
        <taxon>Bacillaceae</taxon>
        <taxon>Lederbergia</taxon>
    </lineage>
</organism>
<dbReference type="PROSITE" id="PS01125">
    <property type="entry name" value="ROK"/>
    <property type="match status" value="1"/>
</dbReference>
<keyword evidence="3" id="KW-1185">Reference proteome</keyword>
<dbReference type="PANTHER" id="PTHR18964:SF149">
    <property type="entry name" value="BIFUNCTIONAL UDP-N-ACETYLGLUCOSAMINE 2-EPIMERASE_N-ACETYLMANNOSAMINE KINASE"/>
    <property type="match status" value="1"/>
</dbReference>
<name>A0A942UPL6_9BACI</name>
<dbReference type="EMBL" id="JAGYPN010000004">
    <property type="protein sequence ID" value="MBS4224510.1"/>
    <property type="molecule type" value="Genomic_DNA"/>
</dbReference>
<evidence type="ECO:0000256" key="1">
    <source>
        <dbReference type="ARBA" id="ARBA00006479"/>
    </source>
</evidence>
<accession>A0A942UPL6</accession>
<dbReference type="SUPFAM" id="SSF53067">
    <property type="entry name" value="Actin-like ATPase domain"/>
    <property type="match status" value="1"/>
</dbReference>
<protein>
    <submittedName>
        <fullName evidence="2">ROK family protein</fullName>
    </submittedName>
</protein>
<sequence>MNYSACFDIGGTFIKYGVVSEEGKVLLHGQTETPQEDTPNRIPDILTEKIQYFKTHYPIKNIGISSCGLVDGTEGKVLFSSNIKGYSGLRLADIVEARTGLSVAVENDVRSACLGEMWLGAANGKKDVVLLTIGTGIGGAIVINGQLMRGAGNLAGELGHMSIVHDGESCPCGGRGCLERYASTSAFVRYYQNLAGNQLEDIRGKEIMELVHKNDQAALDAYQLFIDYLSTGLVNIAHFYNPEIIIIGGGITAQGDSFLADIRESYNQKVMELYKQSTRLELAELHNNAALFGAYAAVNYKTSRTN</sequence>
<dbReference type="CDD" id="cd24068">
    <property type="entry name" value="ASKHA_NBD_ROK_FnNanK-like"/>
    <property type="match status" value="1"/>
</dbReference>
<evidence type="ECO:0000313" key="2">
    <source>
        <dbReference type="EMBL" id="MBS4224510.1"/>
    </source>
</evidence>
<proteinExistence type="inferred from homology"/>
<dbReference type="Gene3D" id="3.30.420.40">
    <property type="match status" value="2"/>
</dbReference>
<dbReference type="AlphaFoldDB" id="A0A942UPL6"/>
<dbReference type="InterPro" id="IPR000600">
    <property type="entry name" value="ROK"/>
</dbReference>
<evidence type="ECO:0000313" key="3">
    <source>
        <dbReference type="Proteomes" id="UP000676456"/>
    </source>
</evidence>
<dbReference type="PANTHER" id="PTHR18964">
    <property type="entry name" value="ROK (REPRESSOR, ORF, KINASE) FAMILY"/>
    <property type="match status" value="1"/>
</dbReference>
<gene>
    <name evidence="2" type="ORF">KHA91_17515</name>
</gene>
<reference evidence="2 3" key="1">
    <citation type="submission" date="2021-05" db="EMBL/GenBank/DDBJ databases">
        <title>Novel Bacillus species.</title>
        <authorList>
            <person name="Liu G."/>
        </authorList>
    </citation>
    <scope>NUCLEOTIDE SEQUENCE [LARGE SCALE GENOMIC DNA]</scope>
    <source>
        <strain evidence="2 3">FJAT-49682</strain>
    </source>
</reference>
<dbReference type="InterPro" id="IPR043129">
    <property type="entry name" value="ATPase_NBD"/>
</dbReference>
<comment type="caution">
    <text evidence="2">The sequence shown here is derived from an EMBL/GenBank/DDBJ whole genome shotgun (WGS) entry which is preliminary data.</text>
</comment>